<sequence length="108" mass="12427">MAITVVVFRELTKLVVMNEFVLLLFIPVTRVWYSVKDVMMVMRRGLPLMTLVHVVRVEVLLVVVSQFHDDVTLFAWLVAFKLLPWFVDDAFTFFDGTTMDMDGGGNII</sequence>
<evidence type="ECO:0000256" key="1">
    <source>
        <dbReference type="SAM" id="Phobius"/>
    </source>
</evidence>
<keyword evidence="1" id="KW-0472">Membrane</keyword>
<feature type="transmembrane region" description="Helical" evidence="1">
    <location>
        <begin position="14"/>
        <end position="33"/>
    </location>
</feature>
<name>A0A4D6MZF7_VIGUN</name>
<organism evidence="2 3">
    <name type="scientific">Vigna unguiculata</name>
    <name type="common">Cowpea</name>
    <dbReference type="NCBI Taxonomy" id="3917"/>
    <lineage>
        <taxon>Eukaryota</taxon>
        <taxon>Viridiplantae</taxon>
        <taxon>Streptophyta</taxon>
        <taxon>Embryophyta</taxon>
        <taxon>Tracheophyta</taxon>
        <taxon>Spermatophyta</taxon>
        <taxon>Magnoliopsida</taxon>
        <taxon>eudicotyledons</taxon>
        <taxon>Gunneridae</taxon>
        <taxon>Pentapetalae</taxon>
        <taxon>rosids</taxon>
        <taxon>fabids</taxon>
        <taxon>Fabales</taxon>
        <taxon>Fabaceae</taxon>
        <taxon>Papilionoideae</taxon>
        <taxon>50 kb inversion clade</taxon>
        <taxon>NPAAA clade</taxon>
        <taxon>indigoferoid/millettioid clade</taxon>
        <taxon>Phaseoleae</taxon>
        <taxon>Vigna</taxon>
    </lineage>
</organism>
<dbReference type="AlphaFoldDB" id="A0A4D6MZF7"/>
<keyword evidence="3" id="KW-1185">Reference proteome</keyword>
<reference evidence="2 3" key="1">
    <citation type="submission" date="2019-04" db="EMBL/GenBank/DDBJ databases">
        <title>An improved genome assembly and genetic linkage map for asparagus bean, Vigna unguiculata ssp. sesquipedialis.</title>
        <authorList>
            <person name="Xia Q."/>
            <person name="Zhang R."/>
            <person name="Dong Y."/>
        </authorList>
    </citation>
    <scope>NUCLEOTIDE SEQUENCE [LARGE SCALE GENOMIC DNA]</scope>
    <source>
        <tissue evidence="2">Leaf</tissue>
    </source>
</reference>
<protein>
    <recommendedName>
        <fullName evidence="4">Transmembrane protein</fullName>
    </recommendedName>
</protein>
<accession>A0A4D6MZF7</accession>
<evidence type="ECO:0000313" key="3">
    <source>
        <dbReference type="Proteomes" id="UP000501690"/>
    </source>
</evidence>
<evidence type="ECO:0008006" key="4">
    <source>
        <dbReference type="Google" id="ProtNLM"/>
    </source>
</evidence>
<dbReference type="EMBL" id="CP039353">
    <property type="protein sequence ID" value="QCE06856.1"/>
    <property type="molecule type" value="Genomic_DNA"/>
</dbReference>
<proteinExistence type="predicted"/>
<gene>
    <name evidence="2" type="ORF">DEO72_LG9g1870</name>
</gene>
<dbReference type="Proteomes" id="UP000501690">
    <property type="component" value="Linkage Group LG9"/>
</dbReference>
<keyword evidence="1" id="KW-0812">Transmembrane</keyword>
<evidence type="ECO:0000313" key="2">
    <source>
        <dbReference type="EMBL" id="QCE06856.1"/>
    </source>
</evidence>
<keyword evidence="1" id="KW-1133">Transmembrane helix</keyword>